<sequence length="712" mass="80898">MKILLITPPFTQLNTPYPATAYLKAVLEKEGHRVRQIDLGNLTARELFSSRGLTRLYEDLESRYSPGEYAGLDRFFSLKEVYLSTIDSAAAFLKGEDDSASYLINRPGWLPEGDRLENTPPGRTSDEARHRATLYLEEISQIISAYCDSAYGFSRYAERIALSPPSFETIEAELNRPRSLIRTMSLEIFSKILDEYDPEVCGFSVPFPGNLLGALDAASFIKEQKSEIQTVMGGGYVNTELRELKAPGLFRYINYVTLDDGETPFIQICRFLSGEISRNELSRTYFLSEKGHVEYCEGTDKDFRQRDLPAPDYRGLMEEPYFSLLPLANPMHRLWSDGKWVKMTLAHGCYWHRCAFCDTSLDYIKRYDPDQAKILVDKIEQLIASTGLRSFHFVDEAAPPTLLKSMAMELIRREIYISWWTNIRFEKSFTFDLCRLLAKSGCIAVSGGLEVASDRMLDRMDKGVTVPQVASVADAFHSAGIMVHAYLMYGFPGQTMQEIIDALENVRQLFSEGLIDSAFWHQFALTAHSPAGLNPDHFGIKITGPEKAGFARNDLYYHENREYEPDDFGEGLAMAVQAYMSKSGLELPVGRWFPFKTPKSRTKKGYIRQLAVEAKSKREINDNTRFLWIGGKPFWNENRMEIHDTDGAERISVGKKEWIFLSELLKICHIKDHGGASVEEIEELCSQSHISFDEFINSDSARLLSGYGLLML</sequence>
<dbReference type="RefSeq" id="WP_184748875.1">
    <property type="nucleotide sequence ID" value="NZ_JACHGJ010000015.1"/>
</dbReference>
<comment type="caution">
    <text evidence="7">The sequence shown here is derived from an EMBL/GenBank/DDBJ whole genome shotgun (WGS) entry which is preliminary data.</text>
</comment>
<dbReference type="SFLD" id="SFLDG01082">
    <property type="entry name" value="B12-binding_domain_containing"/>
    <property type="match status" value="1"/>
</dbReference>
<keyword evidence="3" id="KW-0479">Metal-binding</keyword>
<dbReference type="SUPFAM" id="SSF102114">
    <property type="entry name" value="Radical SAM enzymes"/>
    <property type="match status" value="1"/>
</dbReference>
<dbReference type="Proteomes" id="UP000587760">
    <property type="component" value="Unassembled WGS sequence"/>
</dbReference>
<dbReference type="Gene3D" id="3.80.30.20">
    <property type="entry name" value="tm_1862 like domain"/>
    <property type="match status" value="1"/>
</dbReference>
<dbReference type="PROSITE" id="PS51918">
    <property type="entry name" value="RADICAL_SAM"/>
    <property type="match status" value="1"/>
</dbReference>
<keyword evidence="2" id="KW-0949">S-adenosyl-L-methionine</keyword>
<dbReference type="InterPro" id="IPR051198">
    <property type="entry name" value="BchE-like"/>
</dbReference>
<dbReference type="InterPro" id="IPR006638">
    <property type="entry name" value="Elp3/MiaA/NifB-like_rSAM"/>
</dbReference>
<dbReference type="InterPro" id="IPR007197">
    <property type="entry name" value="rSAM"/>
</dbReference>
<dbReference type="PANTHER" id="PTHR43409:SF16">
    <property type="entry name" value="SLR0320 PROTEIN"/>
    <property type="match status" value="1"/>
</dbReference>
<dbReference type="Pfam" id="PF04055">
    <property type="entry name" value="Radical_SAM"/>
    <property type="match status" value="1"/>
</dbReference>
<evidence type="ECO:0000256" key="5">
    <source>
        <dbReference type="ARBA" id="ARBA00023014"/>
    </source>
</evidence>
<dbReference type="SMART" id="SM00729">
    <property type="entry name" value="Elp3"/>
    <property type="match status" value="1"/>
</dbReference>
<evidence type="ECO:0000313" key="7">
    <source>
        <dbReference type="EMBL" id="MBB6482638.1"/>
    </source>
</evidence>
<dbReference type="PANTHER" id="PTHR43409">
    <property type="entry name" value="ANAEROBIC MAGNESIUM-PROTOPORPHYRIN IX MONOMETHYL ESTER CYCLASE-RELATED"/>
    <property type="match status" value="1"/>
</dbReference>
<evidence type="ECO:0000259" key="6">
    <source>
        <dbReference type="PROSITE" id="PS51918"/>
    </source>
</evidence>
<evidence type="ECO:0000256" key="2">
    <source>
        <dbReference type="ARBA" id="ARBA00022691"/>
    </source>
</evidence>
<dbReference type="InterPro" id="IPR058240">
    <property type="entry name" value="rSAM_sf"/>
</dbReference>
<organism evidence="7 8">
    <name type="scientific">Spirochaeta isovalerica</name>
    <dbReference type="NCBI Taxonomy" id="150"/>
    <lineage>
        <taxon>Bacteria</taxon>
        <taxon>Pseudomonadati</taxon>
        <taxon>Spirochaetota</taxon>
        <taxon>Spirochaetia</taxon>
        <taxon>Spirochaetales</taxon>
        <taxon>Spirochaetaceae</taxon>
        <taxon>Spirochaeta</taxon>
    </lineage>
</organism>
<dbReference type="GO" id="GO:0051536">
    <property type="term" value="F:iron-sulfur cluster binding"/>
    <property type="evidence" value="ECO:0007669"/>
    <property type="project" value="UniProtKB-KW"/>
</dbReference>
<evidence type="ECO:0000256" key="4">
    <source>
        <dbReference type="ARBA" id="ARBA00023004"/>
    </source>
</evidence>
<evidence type="ECO:0000313" key="8">
    <source>
        <dbReference type="Proteomes" id="UP000587760"/>
    </source>
</evidence>
<evidence type="ECO:0000256" key="3">
    <source>
        <dbReference type="ARBA" id="ARBA00022723"/>
    </source>
</evidence>
<keyword evidence="8" id="KW-1185">Reference proteome</keyword>
<proteinExistence type="predicted"/>
<keyword evidence="4" id="KW-0408">Iron</keyword>
<evidence type="ECO:0000256" key="1">
    <source>
        <dbReference type="ARBA" id="ARBA00001966"/>
    </source>
</evidence>
<accession>A0A841RJF8</accession>
<protein>
    <submittedName>
        <fullName evidence="7">Radical SAM superfamily enzyme YgiQ (UPF0313 family)</fullName>
    </submittedName>
</protein>
<dbReference type="InterPro" id="IPR023404">
    <property type="entry name" value="rSAM_horseshoe"/>
</dbReference>
<dbReference type="GO" id="GO:0003824">
    <property type="term" value="F:catalytic activity"/>
    <property type="evidence" value="ECO:0007669"/>
    <property type="project" value="InterPro"/>
</dbReference>
<dbReference type="SFLD" id="SFLDS00029">
    <property type="entry name" value="Radical_SAM"/>
    <property type="match status" value="1"/>
</dbReference>
<dbReference type="GO" id="GO:0046872">
    <property type="term" value="F:metal ion binding"/>
    <property type="evidence" value="ECO:0007669"/>
    <property type="project" value="UniProtKB-KW"/>
</dbReference>
<comment type="cofactor">
    <cofactor evidence="1">
        <name>[4Fe-4S] cluster</name>
        <dbReference type="ChEBI" id="CHEBI:49883"/>
    </cofactor>
</comment>
<name>A0A841RJF8_9SPIO</name>
<reference evidence="7 8" key="1">
    <citation type="submission" date="2020-08" db="EMBL/GenBank/DDBJ databases">
        <title>Genomic Encyclopedia of Type Strains, Phase IV (KMG-IV): sequencing the most valuable type-strain genomes for metagenomic binning, comparative biology and taxonomic classification.</title>
        <authorList>
            <person name="Goeker M."/>
        </authorList>
    </citation>
    <scope>NUCLEOTIDE SEQUENCE [LARGE SCALE GENOMIC DNA]</scope>
    <source>
        <strain evidence="7 8">DSM 2461</strain>
    </source>
</reference>
<feature type="domain" description="Radical SAM core" evidence="6">
    <location>
        <begin position="335"/>
        <end position="566"/>
    </location>
</feature>
<dbReference type="EMBL" id="JACHGJ010000015">
    <property type="protein sequence ID" value="MBB6482638.1"/>
    <property type="molecule type" value="Genomic_DNA"/>
</dbReference>
<dbReference type="GO" id="GO:0005829">
    <property type="term" value="C:cytosol"/>
    <property type="evidence" value="ECO:0007669"/>
    <property type="project" value="TreeGrafter"/>
</dbReference>
<dbReference type="AlphaFoldDB" id="A0A841RJF8"/>
<keyword evidence="5" id="KW-0411">Iron-sulfur</keyword>
<gene>
    <name evidence="7" type="ORF">HNR50_004343</name>
</gene>